<keyword evidence="2" id="KW-1185">Reference proteome</keyword>
<protein>
    <submittedName>
        <fullName evidence="1">Uncharacterized protein</fullName>
    </submittedName>
</protein>
<evidence type="ECO:0000313" key="1">
    <source>
        <dbReference type="EnsemblMetazoa" id="CapteP145963"/>
    </source>
</evidence>
<evidence type="ECO:0000313" key="2">
    <source>
        <dbReference type="Proteomes" id="UP000014760"/>
    </source>
</evidence>
<dbReference type="EnsemblMetazoa" id="CapteT145963">
    <property type="protein sequence ID" value="CapteP145963"/>
    <property type="gene ID" value="CapteG145963"/>
</dbReference>
<reference evidence="2" key="1">
    <citation type="submission" date="2012-12" db="EMBL/GenBank/DDBJ databases">
        <authorList>
            <person name="Hellsten U."/>
            <person name="Grimwood J."/>
            <person name="Chapman J.A."/>
            <person name="Shapiro H."/>
            <person name="Aerts A."/>
            <person name="Otillar R.P."/>
            <person name="Terry A.Y."/>
            <person name="Boore J.L."/>
            <person name="Simakov O."/>
            <person name="Marletaz F."/>
            <person name="Cho S.-J."/>
            <person name="Edsinger-Gonzales E."/>
            <person name="Havlak P."/>
            <person name="Kuo D.-H."/>
            <person name="Larsson T."/>
            <person name="Lv J."/>
            <person name="Arendt D."/>
            <person name="Savage R."/>
            <person name="Osoegawa K."/>
            <person name="de Jong P."/>
            <person name="Lindberg D.R."/>
            <person name="Seaver E.C."/>
            <person name="Weisblat D.A."/>
            <person name="Putnam N.H."/>
            <person name="Grigoriev I.V."/>
            <person name="Rokhsar D.S."/>
        </authorList>
    </citation>
    <scope>NUCLEOTIDE SEQUENCE</scope>
    <source>
        <strain evidence="2">I ESC-2004</strain>
    </source>
</reference>
<name>X1Z4F0_CAPTE</name>
<reference evidence="1" key="3">
    <citation type="submission" date="2015-06" db="UniProtKB">
        <authorList>
            <consortium name="EnsemblMetazoa"/>
        </authorList>
    </citation>
    <scope>IDENTIFICATION</scope>
</reference>
<dbReference type="Proteomes" id="UP000014760">
    <property type="component" value="Unassembled WGS sequence"/>
</dbReference>
<dbReference type="HOGENOM" id="CLU_2948520_0_0_1"/>
<sequence length="60" mass="7072">RNVKMQLYKSLVRPNLKYATQVWSPHFKNEILSIESVQRSMSRFILNYPNSSDVDRCAVL</sequence>
<accession>X1Z4F0</accession>
<dbReference type="OrthoDB" id="6154697at2759"/>
<organism evidence="1 2">
    <name type="scientific">Capitella teleta</name>
    <name type="common">Polychaete worm</name>
    <dbReference type="NCBI Taxonomy" id="283909"/>
    <lineage>
        <taxon>Eukaryota</taxon>
        <taxon>Metazoa</taxon>
        <taxon>Spiralia</taxon>
        <taxon>Lophotrochozoa</taxon>
        <taxon>Annelida</taxon>
        <taxon>Polychaeta</taxon>
        <taxon>Sedentaria</taxon>
        <taxon>Scolecida</taxon>
        <taxon>Capitellidae</taxon>
        <taxon>Capitella</taxon>
    </lineage>
</organism>
<dbReference type="AlphaFoldDB" id="X1Z4F0"/>
<proteinExistence type="predicted"/>
<dbReference type="EMBL" id="AMQN01000208">
    <property type="status" value="NOT_ANNOTATED_CDS"/>
    <property type="molecule type" value="Genomic_DNA"/>
</dbReference>
<reference evidence="2" key="2">
    <citation type="journal article" date="2013" name="Nature">
        <title>Insights into bilaterian evolution from three spiralian genomes.</title>
        <authorList>
            <person name="Simakov O."/>
            <person name="Marletaz F."/>
            <person name="Cho S.J."/>
            <person name="Edsinger-Gonzales E."/>
            <person name="Havlak P."/>
            <person name="Hellsten U."/>
            <person name="Kuo D.H."/>
            <person name="Larsson T."/>
            <person name="Lv J."/>
            <person name="Arendt D."/>
            <person name="Savage R."/>
            <person name="Osoegawa K."/>
            <person name="de Jong P."/>
            <person name="Grimwood J."/>
            <person name="Chapman J.A."/>
            <person name="Shapiro H."/>
            <person name="Aerts A."/>
            <person name="Otillar R.P."/>
            <person name="Terry A.Y."/>
            <person name="Boore J.L."/>
            <person name="Grigoriev I.V."/>
            <person name="Lindberg D.R."/>
            <person name="Seaver E.C."/>
            <person name="Weisblat D.A."/>
            <person name="Putnam N.H."/>
            <person name="Rokhsar D.S."/>
        </authorList>
    </citation>
    <scope>NUCLEOTIDE SEQUENCE</scope>
    <source>
        <strain evidence="2">I ESC-2004</strain>
    </source>
</reference>